<dbReference type="Proteomes" id="UP000322214">
    <property type="component" value="Chromosome"/>
</dbReference>
<evidence type="ECO:0000256" key="5">
    <source>
        <dbReference type="PROSITE-ProRule" id="PRU00277"/>
    </source>
</evidence>
<feature type="chain" id="PRO_5022872555" description="Peptidyl-prolyl cis-trans isomerase" evidence="7">
    <location>
        <begin position="21"/>
        <end position="273"/>
    </location>
</feature>
<sequence precursor="true">MKVFLMSLKFNVLFSVLCLAATVTPFSIATAQESGAVPGITPSVVATEMSEEEMMKKASIILIYNRLGQMLVQLKADGIELDQEAAMEGARRALAGEPIGVSLDDARSIMGQLQKKAEQSRIEKVKAAAAKNKAEGDAYLAENAKKEGVKSMDNGVQYEVMVEGDGPKPKPTDTVKINYHGTFIDGKVFDSTLVPSQGQPAKPYVANASVFVDGFNAALQSMPVGSKWKIAIPGEQAYGLEGRGPIGPNQTIVFELELLEIVKADEVAPSQNQ</sequence>
<keyword evidence="7" id="KW-0732">Signal</keyword>
<dbReference type="Pfam" id="PF01346">
    <property type="entry name" value="FKBP_N"/>
    <property type="match status" value="1"/>
</dbReference>
<dbReference type="Gene3D" id="3.10.50.40">
    <property type="match status" value="1"/>
</dbReference>
<dbReference type="InterPro" id="IPR036944">
    <property type="entry name" value="PPIase_FKBP_N_sf"/>
</dbReference>
<keyword evidence="3 5" id="KW-0697">Rotamase</keyword>
<evidence type="ECO:0000256" key="6">
    <source>
        <dbReference type="RuleBase" id="RU003915"/>
    </source>
</evidence>
<name>A0A5B9P8W2_9BACT</name>
<dbReference type="GO" id="GO:0006457">
    <property type="term" value="P:protein folding"/>
    <property type="evidence" value="ECO:0007669"/>
    <property type="project" value="InterPro"/>
</dbReference>
<dbReference type="STRING" id="980251.GCA_001642875_00469"/>
<dbReference type="InterPro" id="IPR046357">
    <property type="entry name" value="PPIase_dom_sf"/>
</dbReference>
<evidence type="ECO:0000256" key="4">
    <source>
        <dbReference type="ARBA" id="ARBA00023235"/>
    </source>
</evidence>
<dbReference type="InterPro" id="IPR000774">
    <property type="entry name" value="PPIase_FKBP_N"/>
</dbReference>
<evidence type="ECO:0000256" key="7">
    <source>
        <dbReference type="SAM" id="SignalP"/>
    </source>
</evidence>
<dbReference type="Pfam" id="PF00254">
    <property type="entry name" value="FKBP_C"/>
    <property type="match status" value="1"/>
</dbReference>
<reference evidence="9 10" key="1">
    <citation type="submission" date="2019-08" db="EMBL/GenBank/DDBJ databases">
        <title>Deep-cultivation of Planctomycetes and their phenomic and genomic characterization uncovers novel biology.</title>
        <authorList>
            <person name="Wiegand S."/>
            <person name="Jogler M."/>
            <person name="Boedeker C."/>
            <person name="Pinto D."/>
            <person name="Vollmers J."/>
            <person name="Rivas-Marin E."/>
            <person name="Kohn T."/>
            <person name="Peeters S.H."/>
            <person name="Heuer A."/>
            <person name="Rast P."/>
            <person name="Oberbeckmann S."/>
            <person name="Bunk B."/>
            <person name="Jeske O."/>
            <person name="Meyerdierks A."/>
            <person name="Storesund J.E."/>
            <person name="Kallscheuer N."/>
            <person name="Luecker S."/>
            <person name="Lage O.M."/>
            <person name="Pohl T."/>
            <person name="Merkel B.J."/>
            <person name="Hornburger P."/>
            <person name="Mueller R.-W."/>
            <person name="Bruemmer F."/>
            <person name="Labrenz M."/>
            <person name="Spormann A.M."/>
            <person name="Op den Camp H."/>
            <person name="Overmann J."/>
            <person name="Amann R."/>
            <person name="Jetten M.S.M."/>
            <person name="Mascher T."/>
            <person name="Medema M.H."/>
            <person name="Devos D.P."/>
            <person name="Kaster A.-K."/>
            <person name="Ovreas L."/>
            <person name="Rohde M."/>
            <person name="Galperin M.Y."/>
            <person name="Jogler C."/>
        </authorList>
    </citation>
    <scope>NUCLEOTIDE SEQUENCE [LARGE SCALE GENOMIC DNA]</scope>
    <source>
        <strain evidence="9 10">FC18</strain>
    </source>
</reference>
<dbReference type="PROSITE" id="PS50059">
    <property type="entry name" value="FKBP_PPIASE"/>
    <property type="match status" value="1"/>
</dbReference>
<evidence type="ECO:0000313" key="10">
    <source>
        <dbReference type="Proteomes" id="UP000322214"/>
    </source>
</evidence>
<dbReference type="PANTHER" id="PTHR43811">
    <property type="entry name" value="FKBP-TYPE PEPTIDYL-PROLYL CIS-TRANS ISOMERASE FKPA"/>
    <property type="match status" value="1"/>
</dbReference>
<comment type="catalytic activity">
    <reaction evidence="1 5 6">
        <text>[protein]-peptidylproline (omega=180) = [protein]-peptidylproline (omega=0)</text>
        <dbReference type="Rhea" id="RHEA:16237"/>
        <dbReference type="Rhea" id="RHEA-COMP:10747"/>
        <dbReference type="Rhea" id="RHEA-COMP:10748"/>
        <dbReference type="ChEBI" id="CHEBI:83833"/>
        <dbReference type="ChEBI" id="CHEBI:83834"/>
        <dbReference type="EC" id="5.2.1.8"/>
    </reaction>
</comment>
<dbReference type="SUPFAM" id="SSF54534">
    <property type="entry name" value="FKBP-like"/>
    <property type="match status" value="1"/>
</dbReference>
<feature type="signal peptide" evidence="7">
    <location>
        <begin position="1"/>
        <end position="20"/>
    </location>
</feature>
<gene>
    <name evidence="9" type="primary">mip</name>
    <name evidence="9" type="ORF">MFFC18_30730</name>
</gene>
<keyword evidence="10" id="KW-1185">Reference proteome</keyword>
<comment type="similarity">
    <text evidence="2 6">Belongs to the FKBP-type PPIase family.</text>
</comment>
<dbReference type="EC" id="5.2.1.8" evidence="6"/>
<proteinExistence type="inferred from homology"/>
<feature type="domain" description="PPIase FKBP-type" evidence="8">
    <location>
        <begin position="172"/>
        <end position="262"/>
    </location>
</feature>
<dbReference type="PANTHER" id="PTHR43811:SF23">
    <property type="entry name" value="FKBP-TYPE 22 KDA PEPTIDYL-PROLYL CIS-TRANS ISOMERASE"/>
    <property type="match status" value="1"/>
</dbReference>
<dbReference type="AlphaFoldDB" id="A0A5B9P8W2"/>
<dbReference type="GO" id="GO:0003755">
    <property type="term" value="F:peptidyl-prolyl cis-trans isomerase activity"/>
    <property type="evidence" value="ECO:0007669"/>
    <property type="project" value="UniProtKB-UniRule"/>
</dbReference>
<dbReference type="Gene3D" id="1.10.287.460">
    <property type="entry name" value="Peptidyl-prolyl cis-trans isomerase, FKBP-type, N-terminal domain"/>
    <property type="match status" value="1"/>
</dbReference>
<dbReference type="OrthoDB" id="280278at2"/>
<protein>
    <recommendedName>
        <fullName evidence="6">Peptidyl-prolyl cis-trans isomerase</fullName>
        <ecNumber evidence="6">5.2.1.8</ecNumber>
    </recommendedName>
</protein>
<dbReference type="InterPro" id="IPR001179">
    <property type="entry name" value="PPIase_FKBP_dom"/>
</dbReference>
<evidence type="ECO:0000256" key="1">
    <source>
        <dbReference type="ARBA" id="ARBA00000971"/>
    </source>
</evidence>
<evidence type="ECO:0000313" key="9">
    <source>
        <dbReference type="EMBL" id="QEG23177.1"/>
    </source>
</evidence>
<dbReference type="KEGG" id="mff:MFFC18_30730"/>
<evidence type="ECO:0000256" key="2">
    <source>
        <dbReference type="ARBA" id="ARBA00006577"/>
    </source>
</evidence>
<accession>A0A5B9P8W2</accession>
<evidence type="ECO:0000259" key="8">
    <source>
        <dbReference type="PROSITE" id="PS50059"/>
    </source>
</evidence>
<keyword evidence="4 5" id="KW-0413">Isomerase</keyword>
<dbReference type="EMBL" id="CP042912">
    <property type="protein sequence ID" value="QEG23177.1"/>
    <property type="molecule type" value="Genomic_DNA"/>
</dbReference>
<organism evidence="9 10">
    <name type="scientific">Mariniblastus fucicola</name>
    <dbReference type="NCBI Taxonomy" id="980251"/>
    <lineage>
        <taxon>Bacteria</taxon>
        <taxon>Pseudomonadati</taxon>
        <taxon>Planctomycetota</taxon>
        <taxon>Planctomycetia</taxon>
        <taxon>Pirellulales</taxon>
        <taxon>Pirellulaceae</taxon>
        <taxon>Mariniblastus</taxon>
    </lineage>
</organism>
<evidence type="ECO:0000256" key="3">
    <source>
        <dbReference type="ARBA" id="ARBA00023110"/>
    </source>
</evidence>